<sequence>MNLANRIFNYLSRKKNRAGTEPEICGLFFQAMPHHPGVSHTMLQSVLRLDGRFHYDDRNGLWFVNEDMLSIRLPEAEYCIIDIETTGFNRQFDRIIEIGAVKIVDGELYSKMDLLINPERPVPFKITQLTGLAEEMLVDKQPFHEIVPALMEYIGSSVLVAHHSDFDLGFINASLQRCGHHPLDNITLCSCKIARRLFPSLQSHSLDSVAKYLDLSFTARHRAYDDALVTAHLFQKCLNALQKKGVNTLRELKYFV</sequence>
<dbReference type="Gene3D" id="3.30.420.10">
    <property type="entry name" value="Ribonuclease H-like superfamily/Ribonuclease H"/>
    <property type="match status" value="1"/>
</dbReference>
<comment type="function">
    <text evidence="4">DNA polymerase III is a complex, multichain enzyme responsible for most of the replicative synthesis in bacteria. The epsilon subunit contain the editing function and is a proofreading 3'-5' exonuclease.</text>
</comment>
<dbReference type="Gene3D" id="1.20.5.140">
    <property type="match status" value="1"/>
</dbReference>
<protein>
    <submittedName>
        <fullName evidence="7">3'-5' exonuclease</fullName>
    </submittedName>
</protein>
<dbReference type="InterPro" id="IPR036397">
    <property type="entry name" value="RNaseH_sf"/>
</dbReference>
<keyword evidence="2" id="KW-0378">Hydrolase</keyword>
<evidence type="ECO:0000256" key="2">
    <source>
        <dbReference type="ARBA" id="ARBA00022801"/>
    </source>
</evidence>
<dbReference type="CDD" id="cd06127">
    <property type="entry name" value="DEDDh"/>
    <property type="match status" value="1"/>
</dbReference>
<dbReference type="PANTHER" id="PTHR30231">
    <property type="entry name" value="DNA POLYMERASE III SUBUNIT EPSILON"/>
    <property type="match status" value="1"/>
</dbReference>
<proteinExistence type="predicted"/>
<dbReference type="EMBL" id="QZJZ01000048">
    <property type="protein sequence ID" value="RJP59482.1"/>
    <property type="molecule type" value="Genomic_DNA"/>
</dbReference>
<gene>
    <name evidence="7" type="ORF">C4541_05980</name>
</gene>
<name>A0A3A4R3D6_9BACT</name>
<dbReference type="SUPFAM" id="SSF53098">
    <property type="entry name" value="Ribonuclease H-like"/>
    <property type="match status" value="1"/>
</dbReference>
<dbReference type="GO" id="GO:0003887">
    <property type="term" value="F:DNA-directed DNA polymerase activity"/>
    <property type="evidence" value="ECO:0007669"/>
    <property type="project" value="InterPro"/>
</dbReference>
<organism evidence="7">
    <name type="scientific">Candidatus Auribacter fodinae</name>
    <dbReference type="NCBI Taxonomy" id="2093366"/>
    <lineage>
        <taxon>Bacteria</taxon>
        <taxon>Pseudomonadati</taxon>
        <taxon>Candidatus Auribacterota</taxon>
        <taxon>Candidatus Auribacteria</taxon>
        <taxon>Candidatus Auribacterales</taxon>
        <taxon>Candidatus Auribacteraceae</taxon>
        <taxon>Candidatus Auribacter</taxon>
    </lineage>
</organism>
<dbReference type="NCBIfam" id="TIGR00573">
    <property type="entry name" value="dnaq"/>
    <property type="match status" value="1"/>
</dbReference>
<dbReference type="GO" id="GO:0006260">
    <property type="term" value="P:DNA replication"/>
    <property type="evidence" value="ECO:0007669"/>
    <property type="project" value="InterPro"/>
</dbReference>
<reference evidence="7" key="2">
    <citation type="submission" date="2018-03" db="EMBL/GenBank/DDBJ databases">
        <authorList>
            <person name="Keele B.F."/>
        </authorList>
    </citation>
    <scope>NUCLEOTIDE SEQUENCE</scope>
    <source>
        <strain evidence="7">SURF_26</strain>
    </source>
</reference>
<keyword evidence="3 7" id="KW-0269">Exonuclease</keyword>
<dbReference type="GO" id="GO:0003677">
    <property type="term" value="F:DNA binding"/>
    <property type="evidence" value="ECO:0007669"/>
    <property type="project" value="InterPro"/>
</dbReference>
<accession>A0A3A4R3D6</accession>
<evidence type="ECO:0000313" key="7">
    <source>
        <dbReference type="EMBL" id="RJP59482.1"/>
    </source>
</evidence>
<dbReference type="SMART" id="SM00479">
    <property type="entry name" value="EXOIII"/>
    <property type="match status" value="1"/>
</dbReference>
<comment type="caution">
    <text evidence="7">The sequence shown here is derived from an EMBL/GenBank/DDBJ whole genome shotgun (WGS) entry which is preliminary data.</text>
</comment>
<dbReference type="InterPro" id="IPR012337">
    <property type="entry name" value="RNaseH-like_sf"/>
</dbReference>
<evidence type="ECO:0000256" key="5">
    <source>
        <dbReference type="ARBA" id="ARBA00026073"/>
    </source>
</evidence>
<dbReference type="FunFam" id="3.30.420.10:FF:000045">
    <property type="entry name" value="3'-5' exonuclease DinG"/>
    <property type="match status" value="1"/>
</dbReference>
<evidence type="ECO:0000259" key="6">
    <source>
        <dbReference type="SMART" id="SM00479"/>
    </source>
</evidence>
<dbReference type="InterPro" id="IPR006054">
    <property type="entry name" value="DnaQ"/>
</dbReference>
<keyword evidence="1" id="KW-0540">Nuclease</keyword>
<feature type="domain" description="Exonuclease" evidence="6">
    <location>
        <begin position="77"/>
        <end position="243"/>
    </location>
</feature>
<dbReference type="PANTHER" id="PTHR30231:SF4">
    <property type="entry name" value="PROTEIN NEN2"/>
    <property type="match status" value="1"/>
</dbReference>
<comment type="subunit">
    <text evidence="5">DNA polymerase III contains a core (composed of alpha, epsilon and theta chains) that associates with a tau subunit. This core dimerizes to form the POLIII' complex. PolIII' associates with the gamma complex (composed of gamma, delta, delta', psi and chi chains) and with the beta chain to form the complete DNA polymerase III complex.</text>
</comment>
<dbReference type="Pfam" id="PF00929">
    <property type="entry name" value="RNase_T"/>
    <property type="match status" value="1"/>
</dbReference>
<evidence type="ECO:0000256" key="1">
    <source>
        <dbReference type="ARBA" id="ARBA00022722"/>
    </source>
</evidence>
<dbReference type="AlphaFoldDB" id="A0A3A4R3D6"/>
<evidence type="ECO:0000256" key="4">
    <source>
        <dbReference type="ARBA" id="ARBA00025483"/>
    </source>
</evidence>
<dbReference type="InterPro" id="IPR013520">
    <property type="entry name" value="Ribonucl_H"/>
</dbReference>
<reference evidence="7" key="1">
    <citation type="journal article" date="2017" name="ISME J.">
        <title>Energy and carbon metabolisms in a deep terrestrial subsurface fluid microbial community.</title>
        <authorList>
            <person name="Momper L."/>
            <person name="Jungbluth S.P."/>
            <person name="Lee M.D."/>
            <person name="Amend J.P."/>
        </authorList>
    </citation>
    <scope>NUCLEOTIDE SEQUENCE [LARGE SCALE GENOMIC DNA]</scope>
    <source>
        <strain evidence="7">SURF_26</strain>
    </source>
</reference>
<dbReference type="GO" id="GO:0008408">
    <property type="term" value="F:3'-5' exonuclease activity"/>
    <property type="evidence" value="ECO:0007669"/>
    <property type="project" value="TreeGrafter"/>
</dbReference>
<evidence type="ECO:0000256" key="3">
    <source>
        <dbReference type="ARBA" id="ARBA00022839"/>
    </source>
</evidence>
<dbReference type="Proteomes" id="UP000266426">
    <property type="component" value="Unassembled WGS sequence"/>
</dbReference>